<sequence>MTLTMKNKSQGFTLPELLVVVLIIAILATIGYPSYQRYVRKTRLESVRSELLINAQNLERYYAQHATVKAEAGNPALPPLVQNQYFNISIFNFEGPDDNDKKIVNSASSRYILEAKPTDEYKSTETCSVYLNSDGIFWASNSKNNEDCPGFEPISQE</sequence>
<evidence type="ECO:0000256" key="2">
    <source>
        <dbReference type="SAM" id="Phobius"/>
    </source>
</evidence>
<dbReference type="Pfam" id="PF16732">
    <property type="entry name" value="ComP_DUS"/>
    <property type="match status" value="1"/>
</dbReference>
<dbReference type="Pfam" id="PF07963">
    <property type="entry name" value="N_methyl"/>
    <property type="match status" value="1"/>
</dbReference>
<feature type="transmembrane region" description="Helical" evidence="2">
    <location>
        <begin position="12"/>
        <end position="35"/>
    </location>
</feature>
<dbReference type="InterPro" id="IPR045584">
    <property type="entry name" value="Pilin-like"/>
</dbReference>
<comment type="subunit">
    <text evidence="1">The pili are polar flexible filaments of about 5.4 nanometers diameter and 2.5 micrometers average length; they consist of only a single polypeptide chain arranged in a helical configuration of five subunits per turn in the assembled pilus.</text>
</comment>
<dbReference type="SUPFAM" id="SSF54523">
    <property type="entry name" value="Pili subunits"/>
    <property type="match status" value="1"/>
</dbReference>
<proteinExistence type="predicted"/>
<protein>
    <submittedName>
        <fullName evidence="3">Type IV pilus-associated protein PilV</fullName>
    </submittedName>
</protein>
<evidence type="ECO:0000256" key="1">
    <source>
        <dbReference type="ARBA" id="ARBA00011156"/>
    </source>
</evidence>
<dbReference type="PANTHER" id="PTHR30093:SF47">
    <property type="entry name" value="TYPE IV PILUS NON-CORE MINOR PILIN PILE"/>
    <property type="match status" value="1"/>
</dbReference>
<dbReference type="Gene3D" id="3.30.700.10">
    <property type="entry name" value="Glycoprotein, Type 4 Pilin"/>
    <property type="match status" value="1"/>
</dbReference>
<dbReference type="EMBL" id="AFQE01000037">
    <property type="protein sequence ID" value="EGQ77658.1"/>
    <property type="molecule type" value="Genomic_DNA"/>
</dbReference>
<dbReference type="PROSITE" id="PS00409">
    <property type="entry name" value="PROKAR_NTER_METHYL"/>
    <property type="match status" value="1"/>
</dbReference>
<dbReference type="InterPro" id="IPR031982">
    <property type="entry name" value="PilE-like"/>
</dbReference>
<dbReference type="PANTHER" id="PTHR30093">
    <property type="entry name" value="GENERAL SECRETION PATHWAY PROTEIN G"/>
    <property type="match status" value="1"/>
</dbReference>
<dbReference type="NCBIfam" id="TIGR02532">
    <property type="entry name" value="IV_pilin_GFxxxE"/>
    <property type="match status" value="1"/>
</dbReference>
<keyword evidence="2" id="KW-0472">Membrane</keyword>
<accession>A0AA36ULB2</accession>
<evidence type="ECO:0000313" key="3">
    <source>
        <dbReference type="EMBL" id="EGQ77658.1"/>
    </source>
</evidence>
<organism evidence="3 4">
    <name type="scientific">Neisseria macacae ATCC 33926</name>
    <dbReference type="NCBI Taxonomy" id="997348"/>
    <lineage>
        <taxon>Bacteria</taxon>
        <taxon>Pseudomonadati</taxon>
        <taxon>Pseudomonadota</taxon>
        <taxon>Betaproteobacteria</taxon>
        <taxon>Neisseriales</taxon>
        <taxon>Neisseriaceae</taxon>
        <taxon>Neisseria</taxon>
    </lineage>
</organism>
<dbReference type="GO" id="GO:0043683">
    <property type="term" value="P:type IV pilus assembly"/>
    <property type="evidence" value="ECO:0007669"/>
    <property type="project" value="InterPro"/>
</dbReference>
<gene>
    <name evidence="3" type="ORF">HMPREF9418_0783</name>
</gene>
<comment type="caution">
    <text evidence="3">The sequence shown here is derived from an EMBL/GenBank/DDBJ whole genome shotgun (WGS) entry which is preliminary data.</text>
</comment>
<dbReference type="AlphaFoldDB" id="A0AA36ULB2"/>
<name>A0AA36ULB2_9NEIS</name>
<evidence type="ECO:0000313" key="4">
    <source>
        <dbReference type="Proteomes" id="UP000004982"/>
    </source>
</evidence>
<dbReference type="InterPro" id="IPR012902">
    <property type="entry name" value="N_methyl_site"/>
</dbReference>
<reference evidence="3 4" key="1">
    <citation type="submission" date="2011-05" db="EMBL/GenBank/DDBJ databases">
        <authorList>
            <person name="Muzny D."/>
            <person name="Qin X."/>
            <person name="Deng J."/>
            <person name="Jiang H."/>
            <person name="Liu Y."/>
            <person name="Qu J."/>
            <person name="Song X.-Z."/>
            <person name="Zhang L."/>
            <person name="Thornton R."/>
            <person name="Coyle M."/>
            <person name="Francisco L."/>
            <person name="Jackson L."/>
            <person name="Javaid M."/>
            <person name="Korchina V."/>
            <person name="Kovar C."/>
            <person name="Mata R."/>
            <person name="Mathew T."/>
            <person name="Ngo R."/>
            <person name="Nguyen L."/>
            <person name="Nguyen N."/>
            <person name="Okwuonu G."/>
            <person name="Ongeri F."/>
            <person name="Pham C."/>
            <person name="Simmons D."/>
            <person name="Wilczek-Boney K."/>
            <person name="Hale W."/>
            <person name="Jakkamsetti A."/>
            <person name="Pham P."/>
            <person name="Ruth R."/>
            <person name="San Lucas F."/>
            <person name="Warren J."/>
            <person name="Zhang J."/>
            <person name="Zhao Z."/>
            <person name="Zhou C."/>
            <person name="Zhu D."/>
            <person name="Lee S."/>
            <person name="Bess C."/>
            <person name="Blankenburg K."/>
            <person name="Forbes L."/>
            <person name="Fu Q."/>
            <person name="Gubbala S."/>
            <person name="Hirani K."/>
            <person name="Jayaseelan J.C."/>
            <person name="Lara F."/>
            <person name="Munidasa M."/>
            <person name="Palculict T."/>
            <person name="Patil S."/>
            <person name="Pu L.-L."/>
            <person name="Saada N."/>
            <person name="Tang L."/>
            <person name="Weissenberger G."/>
            <person name="Zhu Y."/>
            <person name="Hemphill L."/>
            <person name="Shang Y."/>
            <person name="Youmans B."/>
            <person name="Ayvaz T."/>
            <person name="Ross M."/>
            <person name="Santibanez J."/>
            <person name="Aqrawi P."/>
            <person name="Gross S."/>
            <person name="Joshi V."/>
            <person name="Fowler G."/>
            <person name="Nazareth L."/>
            <person name="Reid J."/>
            <person name="Worley K."/>
            <person name="Petrosino J."/>
            <person name="Highlander S."/>
            <person name="Gibbs R."/>
        </authorList>
    </citation>
    <scope>NUCLEOTIDE SEQUENCE [LARGE SCALE GENOMIC DNA]</scope>
    <source>
        <strain evidence="3 4">ATCC 33926</strain>
    </source>
</reference>
<keyword evidence="2" id="KW-0812">Transmembrane</keyword>
<keyword evidence="2" id="KW-1133">Transmembrane helix</keyword>
<dbReference type="Proteomes" id="UP000004982">
    <property type="component" value="Unassembled WGS sequence"/>
</dbReference>